<sequence>MTSEQYTFAAQDQKFSVTVVRKKVKNINLHIRNDGNLFISASPRVPWAYIEAFLQKKSDLICRAVQKLQEQQKKFPFLTLSDGETLLITGKPYRLDVRLGLRNTIRRNQDTVFMELKDDTPQTRQKLYHQLLQRIGAPLFSASLQRMLPLFKEYNLKEPILKQRVMRSRWGSCMPLKGIVTMNTYLAIMPEAIIDHVMLHELCHFIHPNHSRHFYDVMTVRMPDWKERRQAMNRYLPYCI</sequence>
<organism evidence="2 3">
    <name type="scientific">Megasphaera massiliensis</name>
    <dbReference type="NCBI Taxonomy" id="1232428"/>
    <lineage>
        <taxon>Bacteria</taxon>
        <taxon>Bacillati</taxon>
        <taxon>Bacillota</taxon>
        <taxon>Negativicutes</taxon>
        <taxon>Veillonellales</taxon>
        <taxon>Veillonellaceae</taxon>
        <taxon>Megasphaera</taxon>
    </lineage>
</organism>
<dbReference type="PANTHER" id="PTHR30399">
    <property type="entry name" value="UNCHARACTERIZED PROTEIN YGJP"/>
    <property type="match status" value="1"/>
</dbReference>
<evidence type="ECO:0000313" key="2">
    <source>
        <dbReference type="EMBL" id="MCQ5341810.1"/>
    </source>
</evidence>
<dbReference type="PANTHER" id="PTHR30399:SF1">
    <property type="entry name" value="UTP PYROPHOSPHATASE"/>
    <property type="match status" value="1"/>
</dbReference>
<comment type="caution">
    <text evidence="2">The sequence shown here is derived from an EMBL/GenBank/DDBJ whole genome shotgun (WGS) entry which is preliminary data.</text>
</comment>
<proteinExistence type="predicted"/>
<gene>
    <name evidence="2" type="ORF">NE675_01995</name>
</gene>
<feature type="domain" description="YgjP-like metallopeptidase" evidence="1">
    <location>
        <begin position="25"/>
        <end position="234"/>
    </location>
</feature>
<protein>
    <submittedName>
        <fullName evidence="2">M48 family metallopeptidase</fullName>
    </submittedName>
</protein>
<reference evidence="2 3" key="1">
    <citation type="submission" date="2022-06" db="EMBL/GenBank/DDBJ databases">
        <title>Isolation of gut microbiota from human fecal samples.</title>
        <authorList>
            <person name="Pamer E.G."/>
            <person name="Barat B."/>
            <person name="Waligurski E."/>
            <person name="Medina S."/>
            <person name="Paddock L."/>
            <person name="Mostad J."/>
        </authorList>
    </citation>
    <scope>NUCLEOTIDE SEQUENCE [LARGE SCALE GENOMIC DNA]</scope>
    <source>
        <strain evidence="2 3">DFI.1.1</strain>
    </source>
</reference>
<dbReference type="RefSeq" id="WP_062411777.1">
    <property type="nucleotide sequence ID" value="NZ_JAJCIO010000002.1"/>
</dbReference>
<dbReference type="EMBL" id="JANGEW010000002">
    <property type="protein sequence ID" value="MCQ5341810.1"/>
    <property type="molecule type" value="Genomic_DNA"/>
</dbReference>
<accession>A0ABT1SR64</accession>
<dbReference type="CDD" id="cd07344">
    <property type="entry name" value="M48_yhfN_like"/>
    <property type="match status" value="1"/>
</dbReference>
<evidence type="ECO:0000259" key="1">
    <source>
        <dbReference type="Pfam" id="PF01863"/>
    </source>
</evidence>
<evidence type="ECO:0000313" key="3">
    <source>
        <dbReference type="Proteomes" id="UP001206692"/>
    </source>
</evidence>
<name>A0ABT1SR64_9FIRM</name>
<dbReference type="Gene3D" id="3.30.2010.10">
    <property type="entry name" value="Metalloproteases ('zincins'), catalytic domain"/>
    <property type="match status" value="1"/>
</dbReference>
<keyword evidence="3" id="KW-1185">Reference proteome</keyword>
<dbReference type="Proteomes" id="UP001206692">
    <property type="component" value="Unassembled WGS sequence"/>
</dbReference>
<dbReference type="InterPro" id="IPR053136">
    <property type="entry name" value="UTP_pyrophosphatase-like"/>
</dbReference>
<dbReference type="InterPro" id="IPR002725">
    <property type="entry name" value="YgjP-like_metallopeptidase"/>
</dbReference>
<dbReference type="Pfam" id="PF01863">
    <property type="entry name" value="YgjP-like"/>
    <property type="match status" value="1"/>
</dbReference>